<organism evidence="3 4">
    <name type="scientific">Cadophora malorum</name>
    <dbReference type="NCBI Taxonomy" id="108018"/>
    <lineage>
        <taxon>Eukaryota</taxon>
        <taxon>Fungi</taxon>
        <taxon>Dikarya</taxon>
        <taxon>Ascomycota</taxon>
        <taxon>Pezizomycotina</taxon>
        <taxon>Leotiomycetes</taxon>
        <taxon>Helotiales</taxon>
        <taxon>Ploettnerulaceae</taxon>
        <taxon>Cadophora</taxon>
    </lineage>
</organism>
<evidence type="ECO:0008006" key="5">
    <source>
        <dbReference type="Google" id="ProtNLM"/>
    </source>
</evidence>
<name>A0A8H8BTK5_9HELO</name>
<evidence type="ECO:0000313" key="4">
    <source>
        <dbReference type="Proteomes" id="UP000664132"/>
    </source>
</evidence>
<dbReference type="OrthoDB" id="3558144at2759"/>
<dbReference type="EMBL" id="JAFJYH010000037">
    <property type="protein sequence ID" value="KAG4423249.1"/>
    <property type="molecule type" value="Genomic_DNA"/>
</dbReference>
<dbReference type="CDD" id="cd14688">
    <property type="entry name" value="bZIP_YAP"/>
    <property type="match status" value="1"/>
</dbReference>
<dbReference type="PANTHER" id="PTHR40618">
    <property type="entry name" value="B-ZIP TRANSCRIPTION FACTOR (EUROFUNG)-RELATED"/>
    <property type="match status" value="1"/>
</dbReference>
<evidence type="ECO:0000256" key="2">
    <source>
        <dbReference type="SAM" id="MobiDB-lite"/>
    </source>
</evidence>
<dbReference type="InterPro" id="IPR046347">
    <property type="entry name" value="bZIP_sf"/>
</dbReference>
<feature type="coiled-coil region" evidence="1">
    <location>
        <begin position="131"/>
        <end position="158"/>
    </location>
</feature>
<dbReference type="Proteomes" id="UP000664132">
    <property type="component" value="Unassembled WGS sequence"/>
</dbReference>
<proteinExistence type="predicted"/>
<reference evidence="3" key="1">
    <citation type="submission" date="2021-02" db="EMBL/GenBank/DDBJ databases">
        <title>Genome sequence Cadophora malorum strain M34.</title>
        <authorList>
            <person name="Stefanovic E."/>
            <person name="Vu D."/>
            <person name="Scully C."/>
            <person name="Dijksterhuis J."/>
            <person name="Roader J."/>
            <person name="Houbraken J."/>
        </authorList>
    </citation>
    <scope>NUCLEOTIDE SEQUENCE</scope>
    <source>
        <strain evidence="3">M34</strain>
    </source>
</reference>
<comment type="caution">
    <text evidence="3">The sequence shown here is derived from an EMBL/GenBank/DDBJ whole genome shotgun (WGS) entry which is preliminary data.</text>
</comment>
<dbReference type="PANTHER" id="PTHR40618:SF1">
    <property type="entry name" value="B-ZIP TRANSCRIPTION FACTOR (EUROFUNG)"/>
    <property type="match status" value="1"/>
</dbReference>
<feature type="compositionally biased region" description="Polar residues" evidence="2">
    <location>
        <begin position="85"/>
        <end position="115"/>
    </location>
</feature>
<sequence length="475" mass="51709">MSTTIWDEMLGEWETGPDNGPSNDVGPPHVDWLGTGGSPFITNASDNLENQMFAQAPYLQHTHTHAEVQPPMLTFADLPPYLMGPSQTGATNESLEFSQPTQAKSNRSKQSTQSASDRRRAQVRLAQQAYRQRKEATVALLEQQVRDLRGSLEKVQVAFDQFQRFANSRDCVRDDVELSSRFDHAARQINGVIAKSSGSLEGDIDIGAKITDNTKTSFDVRQPNTESNSPQLPVATSVGVAISIDPALVSFKPMTNPGSLKILDYKPHIKLPFSAHLRIAALQRGYDLISSKSTPYPLLCKGFRFCIFTSTRDQITQHMRELLRESSADTAGTFSNKDVKDTASPLPKPLALSASTKISDDGEWCTTGGAGEPNSHMLDASAEYIDAEAVQQFLVGKGINLKLGIDSLIVPNSFIAGSEAGETLFGELFGGRKVTLSTNKLVYELLQKAVCLSSGPGFRPKDIDEAIRSTMLAAV</sequence>
<protein>
    <recommendedName>
        <fullName evidence="5">BZIP domain-containing protein</fullName>
    </recommendedName>
</protein>
<feature type="region of interest" description="Disordered" evidence="2">
    <location>
        <begin position="84"/>
        <end position="122"/>
    </location>
</feature>
<gene>
    <name evidence="3" type="ORF">IFR04_003615</name>
</gene>
<dbReference type="GO" id="GO:0003700">
    <property type="term" value="F:DNA-binding transcription factor activity"/>
    <property type="evidence" value="ECO:0007669"/>
    <property type="project" value="InterPro"/>
</dbReference>
<dbReference type="SUPFAM" id="SSF57959">
    <property type="entry name" value="Leucine zipper domain"/>
    <property type="match status" value="1"/>
</dbReference>
<keyword evidence="1" id="KW-0175">Coiled coil</keyword>
<evidence type="ECO:0000256" key="1">
    <source>
        <dbReference type="SAM" id="Coils"/>
    </source>
</evidence>
<dbReference type="AlphaFoldDB" id="A0A8H8BTK5"/>
<evidence type="ECO:0000313" key="3">
    <source>
        <dbReference type="EMBL" id="KAG4423249.1"/>
    </source>
</evidence>
<accession>A0A8H8BTK5</accession>
<dbReference type="Gene3D" id="1.20.5.170">
    <property type="match status" value="1"/>
</dbReference>
<keyword evidence="4" id="KW-1185">Reference proteome</keyword>